<dbReference type="Gene3D" id="3.30.70.270">
    <property type="match status" value="1"/>
</dbReference>
<keyword evidence="6" id="KW-1185">Reference proteome</keyword>
<evidence type="ECO:0000313" key="6">
    <source>
        <dbReference type="Proteomes" id="UP000036176"/>
    </source>
</evidence>
<dbReference type="GO" id="GO:0071111">
    <property type="term" value="F:cyclic-guanylate-specific phosphodiesterase activity"/>
    <property type="evidence" value="ECO:0007669"/>
    <property type="project" value="UniProtKB-EC"/>
</dbReference>
<dbReference type="InterPro" id="IPR019278">
    <property type="entry name" value="DICT_dom"/>
</dbReference>
<feature type="transmembrane region" description="Helical" evidence="2">
    <location>
        <begin position="90"/>
        <end position="121"/>
    </location>
</feature>
<feature type="region of interest" description="Disordered" evidence="1">
    <location>
        <begin position="1"/>
        <end position="21"/>
    </location>
</feature>
<dbReference type="SMART" id="SM00267">
    <property type="entry name" value="GGDEF"/>
    <property type="match status" value="1"/>
</dbReference>
<evidence type="ECO:0000256" key="1">
    <source>
        <dbReference type="SAM" id="MobiDB-lite"/>
    </source>
</evidence>
<dbReference type="NCBIfam" id="TIGR00254">
    <property type="entry name" value="GGDEF"/>
    <property type="match status" value="1"/>
</dbReference>
<dbReference type="Pfam" id="PF00563">
    <property type="entry name" value="EAL"/>
    <property type="match status" value="1"/>
</dbReference>
<dbReference type="PANTHER" id="PTHR33121">
    <property type="entry name" value="CYCLIC DI-GMP PHOSPHODIESTERASE PDEF"/>
    <property type="match status" value="1"/>
</dbReference>
<feature type="transmembrane region" description="Helical" evidence="2">
    <location>
        <begin position="160"/>
        <end position="184"/>
    </location>
</feature>
<protein>
    <submittedName>
        <fullName evidence="5">Oxygen sensor protein DosP</fullName>
        <ecNumber evidence="5">3.1.4.52</ecNumber>
    </submittedName>
</protein>
<dbReference type="InterPro" id="IPR029787">
    <property type="entry name" value="Nucleotide_cyclase"/>
</dbReference>
<dbReference type="Gene3D" id="3.20.20.450">
    <property type="entry name" value="EAL domain"/>
    <property type="match status" value="1"/>
</dbReference>
<sequence length="796" mass="83469">MVASCAGGGTEDVTSDSAGLTSPWTPGRRQILARYVIAGVLGLWGVVTTALVFGARGPHGAPATAVSIAAALCCLLLGALWAARSQSEVVGILGAVAVAAASLSQSHAWIGLAGCFIIAVLNSFGAFLHPLRSVVAVMVIATGTAVVLGVELAQRTGDPALAIGAVAVVCALNIGLPLAVTAIASSVRMDLREVDHDGLTGLLNRRAFLREVAEITHSQTDPDAHLVLIMIDIDDFKKINDTAGHAAGDRALIDIAKTLRDEAASSAVIGRYGGEEFAIADVLIDSEAGEFAGQLCRRLAAVASPVPFTASLGWSSMGLRTIALGAEAQAINALLVCADSAMYAAKRNGGNGVRHRPAPPLGAADDFSFDVWLQRSAQLVGGAAAPDTSGAETSGAEKLLDAAVDGVGLTSVFQPIVLLADESVVGFEVLTRWPQLDDPFPPDVFARAESTGRTEELEDRCIASAFRSAVAATMSPQCWLFVNLESTVSTASAISGRDNDRLVLELTERRLLGHPGVLLNKVDTLRAQGFAIALDDVGAEPDSLALLDIIGPDIIKLEPALIGHGASNDHVRTLAAVLAHRRRTGATILVEGIETTAQLDRARALGATLGQGYRFGRPTPTPHWSENTVPWSPERVDHPPPVGSNTPFDIVVAHADVRTERKDTLVALSRYIESQAVAAANPPIVLATLQRVEHFTEATRARYRRIGAASPLVALFGERLPADLGPNLRSVALDPHDPLTAEWIVLVLGPDTSTALIAREEHGGPRADGDRYFAAALTNDRLLVTLAARSLLSRVR</sequence>
<dbReference type="CDD" id="cd01949">
    <property type="entry name" value="GGDEF"/>
    <property type="match status" value="1"/>
</dbReference>
<dbReference type="PANTHER" id="PTHR33121:SF82">
    <property type="entry name" value="SIGNAL TRANSDUCTION PROTEIN CONTAINING A EAL DOMAIN"/>
    <property type="match status" value="1"/>
</dbReference>
<keyword evidence="2" id="KW-0472">Membrane</keyword>
<dbReference type="Pfam" id="PF00990">
    <property type="entry name" value="GGDEF"/>
    <property type="match status" value="1"/>
</dbReference>
<evidence type="ECO:0000259" key="3">
    <source>
        <dbReference type="PROSITE" id="PS50883"/>
    </source>
</evidence>
<organism evidence="5 6">
    <name type="scientific">Mycolicibacterium chubuense</name>
    <name type="common">Mycobacterium chubuense</name>
    <dbReference type="NCBI Taxonomy" id="1800"/>
    <lineage>
        <taxon>Bacteria</taxon>
        <taxon>Bacillati</taxon>
        <taxon>Actinomycetota</taxon>
        <taxon>Actinomycetes</taxon>
        <taxon>Mycobacteriales</taxon>
        <taxon>Mycobacteriaceae</taxon>
        <taxon>Mycolicibacterium</taxon>
    </lineage>
</organism>
<dbReference type="PATRIC" id="fig|1800.3.peg.681"/>
<dbReference type="SUPFAM" id="SSF141868">
    <property type="entry name" value="EAL domain-like"/>
    <property type="match status" value="1"/>
</dbReference>
<feature type="domain" description="GGDEF" evidence="4">
    <location>
        <begin position="224"/>
        <end position="358"/>
    </location>
</feature>
<gene>
    <name evidence="5" type="primary">dosP</name>
    <name evidence="5" type="ORF">MCHUDSM44219_00680</name>
</gene>
<dbReference type="SMART" id="SM00052">
    <property type="entry name" value="EAL"/>
    <property type="match status" value="1"/>
</dbReference>
<dbReference type="SUPFAM" id="SSF55073">
    <property type="entry name" value="Nucleotide cyclase"/>
    <property type="match status" value="1"/>
</dbReference>
<feature type="transmembrane region" description="Helical" evidence="2">
    <location>
        <begin position="61"/>
        <end position="83"/>
    </location>
</feature>
<feature type="compositionally biased region" description="Gly residues" evidence="1">
    <location>
        <begin position="1"/>
        <end position="10"/>
    </location>
</feature>
<proteinExistence type="predicted"/>
<evidence type="ECO:0000313" key="5">
    <source>
        <dbReference type="EMBL" id="KMO84388.1"/>
    </source>
</evidence>
<dbReference type="Pfam" id="PF10069">
    <property type="entry name" value="DICT"/>
    <property type="match status" value="1"/>
</dbReference>
<dbReference type="CDD" id="cd01948">
    <property type="entry name" value="EAL"/>
    <property type="match status" value="1"/>
</dbReference>
<name>A0A0J6WQI3_MYCCU</name>
<dbReference type="Proteomes" id="UP000036176">
    <property type="component" value="Unassembled WGS sequence"/>
</dbReference>
<keyword evidence="2" id="KW-0812">Transmembrane</keyword>
<dbReference type="InterPro" id="IPR035919">
    <property type="entry name" value="EAL_sf"/>
</dbReference>
<dbReference type="InterPro" id="IPR043128">
    <property type="entry name" value="Rev_trsase/Diguanyl_cyclase"/>
</dbReference>
<accession>A0A0J6WQI3</accession>
<dbReference type="AlphaFoldDB" id="A0A0J6WQI3"/>
<evidence type="ECO:0000259" key="4">
    <source>
        <dbReference type="PROSITE" id="PS50887"/>
    </source>
</evidence>
<keyword evidence="5" id="KW-0378">Hydrolase</keyword>
<dbReference type="InterPro" id="IPR001633">
    <property type="entry name" value="EAL_dom"/>
</dbReference>
<feature type="transmembrane region" description="Helical" evidence="2">
    <location>
        <begin position="32"/>
        <end position="55"/>
    </location>
</feature>
<feature type="transmembrane region" description="Helical" evidence="2">
    <location>
        <begin position="133"/>
        <end position="153"/>
    </location>
</feature>
<dbReference type="InterPro" id="IPR000160">
    <property type="entry name" value="GGDEF_dom"/>
</dbReference>
<reference evidence="5 6" key="1">
    <citation type="journal article" date="2015" name="Genome Biol. Evol.">
        <title>Characterization of Three Mycobacterium spp. with Potential Use in Bioremediation by Genome Sequencing and Comparative Genomics.</title>
        <authorList>
            <person name="Das S."/>
            <person name="Pettersson B.M."/>
            <person name="Behra P.R."/>
            <person name="Ramesh M."/>
            <person name="Dasgupta S."/>
            <person name="Bhattacharya A."/>
            <person name="Kirsebom L.A."/>
        </authorList>
    </citation>
    <scope>NUCLEOTIDE SEQUENCE [LARGE SCALE GENOMIC DNA]</scope>
    <source>
        <strain evidence="5 6">DSM 44219</strain>
    </source>
</reference>
<evidence type="ECO:0000256" key="2">
    <source>
        <dbReference type="SAM" id="Phobius"/>
    </source>
</evidence>
<comment type="caution">
    <text evidence="5">The sequence shown here is derived from an EMBL/GenBank/DDBJ whole genome shotgun (WGS) entry which is preliminary data.</text>
</comment>
<feature type="domain" description="EAL" evidence="3">
    <location>
        <begin position="393"/>
        <end position="632"/>
    </location>
</feature>
<dbReference type="InterPro" id="IPR050706">
    <property type="entry name" value="Cyclic-di-GMP_PDE-like"/>
</dbReference>
<dbReference type="PROSITE" id="PS50887">
    <property type="entry name" value="GGDEF"/>
    <property type="match status" value="1"/>
</dbReference>
<dbReference type="EMBL" id="JYNX01000016">
    <property type="protein sequence ID" value="KMO84388.1"/>
    <property type="molecule type" value="Genomic_DNA"/>
</dbReference>
<dbReference type="PROSITE" id="PS50883">
    <property type="entry name" value="EAL"/>
    <property type="match status" value="1"/>
</dbReference>
<dbReference type="EC" id="3.1.4.52" evidence="5"/>
<keyword evidence="2" id="KW-1133">Transmembrane helix</keyword>